<name>A0A8C6NVQ2_NOTFU</name>
<protein>
    <recommendedName>
        <fullName evidence="1">Reverse transcriptase domain-containing protein</fullName>
    </recommendedName>
</protein>
<dbReference type="Ensembl" id="ENSNFUT00015030027.1">
    <property type="protein sequence ID" value="ENSNFUP00015028739.1"/>
    <property type="gene ID" value="ENSNFUG00015013918.1"/>
</dbReference>
<dbReference type="Pfam" id="PF00078">
    <property type="entry name" value="RVT_1"/>
    <property type="match status" value="1"/>
</dbReference>
<dbReference type="SUPFAM" id="SSF56672">
    <property type="entry name" value="DNA/RNA polymerases"/>
    <property type="match status" value="1"/>
</dbReference>
<dbReference type="PANTHER" id="PTHR31635">
    <property type="entry name" value="REVERSE TRANSCRIPTASE DOMAIN-CONTAINING PROTEIN-RELATED"/>
    <property type="match status" value="1"/>
</dbReference>
<sequence>MVLLLNYIKLFLKSCLPFFLRYLQKGNQQLPITMNQGLTTLIPKPNKDLLLIDNWRPISLPDNDYKVFALIIANRLKMVLDSIIDETQSGFIPKRHITNNIRLVLDILDYSDFITCDGFILFLDFYKAFDTVEHDFIFQALDKHGFGSYFSTAIKTLYHNSNSSIKLTNGTSPRFNIQIGIRQGCPISPYLFLIAQLLSNHMKSSNVKGISLIGKDLLITQLEDDTTLFLKDEHQISIAIETISIFSKASGLYLNIPKCELMAIKDCSKTTMCNIPIKQEVRYLGIIITKNQESRITQNFYPFQEKLKHRLNQWLLRDLSLKGRVLITKAEGISRLTYASLALHLDEKNS</sequence>
<dbReference type="CDD" id="cd01650">
    <property type="entry name" value="RT_nLTR_like"/>
    <property type="match status" value="1"/>
</dbReference>
<reference evidence="2" key="1">
    <citation type="submission" date="2014-08" db="EMBL/GenBank/DDBJ databases">
        <authorList>
            <person name="Senf B."/>
            <person name="Petzold A."/>
            <person name="Downie B.R."/>
            <person name="Koch P."/>
            <person name="Platzer M."/>
        </authorList>
    </citation>
    <scope>NUCLEOTIDE SEQUENCE [LARGE SCALE GENOMIC DNA]</scope>
    <source>
        <strain evidence="2">GRZ</strain>
    </source>
</reference>
<accession>A0A8C6NVQ2</accession>
<evidence type="ECO:0000259" key="1">
    <source>
        <dbReference type="PROSITE" id="PS50878"/>
    </source>
</evidence>
<evidence type="ECO:0000313" key="2">
    <source>
        <dbReference type="Ensembl" id="ENSNFUP00015028739.1"/>
    </source>
</evidence>
<dbReference type="PROSITE" id="PS50878">
    <property type="entry name" value="RT_POL"/>
    <property type="match status" value="1"/>
</dbReference>
<reference evidence="2" key="3">
    <citation type="submission" date="2025-09" db="UniProtKB">
        <authorList>
            <consortium name="Ensembl"/>
        </authorList>
    </citation>
    <scope>IDENTIFICATION</scope>
</reference>
<organism evidence="2 3">
    <name type="scientific">Nothobranchius furzeri</name>
    <name type="common">Turquoise killifish</name>
    <dbReference type="NCBI Taxonomy" id="105023"/>
    <lineage>
        <taxon>Eukaryota</taxon>
        <taxon>Metazoa</taxon>
        <taxon>Chordata</taxon>
        <taxon>Craniata</taxon>
        <taxon>Vertebrata</taxon>
        <taxon>Euteleostomi</taxon>
        <taxon>Actinopterygii</taxon>
        <taxon>Neopterygii</taxon>
        <taxon>Teleostei</taxon>
        <taxon>Neoteleostei</taxon>
        <taxon>Acanthomorphata</taxon>
        <taxon>Ovalentaria</taxon>
        <taxon>Atherinomorphae</taxon>
        <taxon>Cyprinodontiformes</taxon>
        <taxon>Nothobranchiidae</taxon>
        <taxon>Nothobranchius</taxon>
    </lineage>
</organism>
<dbReference type="InterPro" id="IPR000477">
    <property type="entry name" value="RT_dom"/>
</dbReference>
<dbReference type="AlphaFoldDB" id="A0A8C6NVQ2"/>
<reference evidence="2" key="2">
    <citation type="submission" date="2025-08" db="UniProtKB">
        <authorList>
            <consortium name="Ensembl"/>
        </authorList>
    </citation>
    <scope>IDENTIFICATION</scope>
</reference>
<evidence type="ECO:0000313" key="3">
    <source>
        <dbReference type="Proteomes" id="UP000694548"/>
    </source>
</evidence>
<dbReference type="Proteomes" id="UP000694548">
    <property type="component" value="Chromosome sgr11"/>
</dbReference>
<keyword evidence="3" id="KW-1185">Reference proteome</keyword>
<proteinExistence type="predicted"/>
<feature type="domain" description="Reverse transcriptase" evidence="1">
    <location>
        <begin position="23"/>
        <end position="288"/>
    </location>
</feature>
<dbReference type="PANTHER" id="PTHR31635:SF196">
    <property type="entry name" value="REVERSE TRANSCRIPTASE DOMAIN-CONTAINING PROTEIN-RELATED"/>
    <property type="match status" value="1"/>
</dbReference>
<dbReference type="GeneTree" id="ENSGT00940000163737"/>
<dbReference type="InterPro" id="IPR043502">
    <property type="entry name" value="DNA/RNA_pol_sf"/>
</dbReference>